<evidence type="ECO:0000313" key="2">
    <source>
        <dbReference type="Proteomes" id="UP000215335"/>
    </source>
</evidence>
<comment type="caution">
    <text evidence="1">The sequence shown here is derived from an EMBL/GenBank/DDBJ whole genome shotgun (WGS) entry which is preliminary data.</text>
</comment>
<sequence>MVTADAAEDEGQQDDDLEILLWEFNTGKINENLENIPPFVWRRNLKMCLNRIEVSEESFNLRAGGLKMVA</sequence>
<reference evidence="1 2" key="1">
    <citation type="journal article" date="2017" name="Curr. Biol.">
        <title>The Evolution of Venom by Co-option of Single-Copy Genes.</title>
        <authorList>
            <person name="Martinson E.O."/>
            <person name="Mrinalini"/>
            <person name="Kelkar Y.D."/>
            <person name="Chang C.H."/>
            <person name="Werren J.H."/>
        </authorList>
    </citation>
    <scope>NUCLEOTIDE SEQUENCE [LARGE SCALE GENOMIC DNA]</scope>
    <source>
        <strain evidence="1 2">Alberta</strain>
        <tissue evidence="1">Whole body</tissue>
    </source>
</reference>
<organism evidence="1 2">
    <name type="scientific">Trichomalopsis sarcophagae</name>
    <dbReference type="NCBI Taxonomy" id="543379"/>
    <lineage>
        <taxon>Eukaryota</taxon>
        <taxon>Metazoa</taxon>
        <taxon>Ecdysozoa</taxon>
        <taxon>Arthropoda</taxon>
        <taxon>Hexapoda</taxon>
        <taxon>Insecta</taxon>
        <taxon>Pterygota</taxon>
        <taxon>Neoptera</taxon>
        <taxon>Endopterygota</taxon>
        <taxon>Hymenoptera</taxon>
        <taxon>Apocrita</taxon>
        <taxon>Proctotrupomorpha</taxon>
        <taxon>Chalcidoidea</taxon>
        <taxon>Pteromalidae</taxon>
        <taxon>Pteromalinae</taxon>
        <taxon>Trichomalopsis</taxon>
    </lineage>
</organism>
<proteinExistence type="predicted"/>
<dbReference type="EMBL" id="NNAY01002418">
    <property type="protein sequence ID" value="OXU21322.1"/>
    <property type="molecule type" value="Genomic_DNA"/>
</dbReference>
<gene>
    <name evidence="1" type="ORF">TSAR_009110</name>
</gene>
<keyword evidence="2" id="KW-1185">Reference proteome</keyword>
<dbReference type="AlphaFoldDB" id="A0A232ESK5"/>
<name>A0A232ESK5_9HYME</name>
<evidence type="ECO:0000313" key="1">
    <source>
        <dbReference type="EMBL" id="OXU21322.1"/>
    </source>
</evidence>
<accession>A0A232ESK5</accession>
<protein>
    <submittedName>
        <fullName evidence="1">Uncharacterized protein</fullName>
    </submittedName>
</protein>
<dbReference type="Proteomes" id="UP000215335">
    <property type="component" value="Unassembled WGS sequence"/>
</dbReference>